<dbReference type="Pfam" id="PF18029">
    <property type="entry name" value="Glyoxalase_6"/>
    <property type="match status" value="1"/>
</dbReference>
<evidence type="ECO:0000313" key="3">
    <source>
        <dbReference type="EMBL" id="GAA3549409.1"/>
    </source>
</evidence>
<dbReference type="InterPro" id="IPR041581">
    <property type="entry name" value="Glyoxalase_6"/>
</dbReference>
<sequence>MNPNSLDALTLEVADPAAARDFYARAFGSDLPLEFRASDAPTDGFRGFHVSLTLAQPADVDSLVETALAAGATAIKPVAKSFWGYGGVLRAPDGTIWKVVSSSKKNKGPARRDIESIVLLIGCEDIAASKAFYVERGFAIARSFGRKYVEFEPGSGSVILGLLPRKALAKDAGVPIEGSGSHRVVLVGGSTAASDPDGFVWEPTTGQRTAKPSQEPSTSVATPTSTRRARRDG</sequence>
<protein>
    <submittedName>
        <fullName evidence="3">Glyoxalase</fullName>
    </submittedName>
</protein>
<name>A0ABP6WFL1_9ACTN</name>
<evidence type="ECO:0000259" key="2">
    <source>
        <dbReference type="Pfam" id="PF18029"/>
    </source>
</evidence>
<evidence type="ECO:0000256" key="1">
    <source>
        <dbReference type="SAM" id="MobiDB-lite"/>
    </source>
</evidence>
<feature type="domain" description="Glyoxalase-like" evidence="2">
    <location>
        <begin position="9"/>
        <end position="99"/>
    </location>
</feature>
<dbReference type="RefSeq" id="WP_218234832.1">
    <property type="nucleotide sequence ID" value="NZ_BAABBB010000026.1"/>
</dbReference>
<feature type="compositionally biased region" description="Polar residues" evidence="1">
    <location>
        <begin position="204"/>
        <end position="226"/>
    </location>
</feature>
<gene>
    <name evidence="3" type="ORF">GCM10022263_40460</name>
</gene>
<comment type="caution">
    <text evidence="3">The sequence shown here is derived from an EMBL/GenBank/DDBJ whole genome shotgun (WGS) entry which is preliminary data.</text>
</comment>
<reference evidence="4" key="1">
    <citation type="journal article" date="2019" name="Int. J. Syst. Evol. Microbiol.">
        <title>The Global Catalogue of Microorganisms (GCM) 10K type strain sequencing project: providing services to taxonomists for standard genome sequencing and annotation.</title>
        <authorList>
            <consortium name="The Broad Institute Genomics Platform"/>
            <consortium name="The Broad Institute Genome Sequencing Center for Infectious Disease"/>
            <person name="Wu L."/>
            <person name="Ma J."/>
        </authorList>
    </citation>
    <scope>NUCLEOTIDE SEQUENCE [LARGE SCALE GENOMIC DNA]</scope>
    <source>
        <strain evidence="4">JCM 17460</strain>
    </source>
</reference>
<proteinExistence type="predicted"/>
<dbReference type="PANTHER" id="PTHR36503:SF1">
    <property type="entry name" value="BLR2520 PROTEIN"/>
    <property type="match status" value="1"/>
</dbReference>
<keyword evidence="4" id="KW-1185">Reference proteome</keyword>
<dbReference type="Proteomes" id="UP001500301">
    <property type="component" value="Unassembled WGS sequence"/>
</dbReference>
<feature type="region of interest" description="Disordered" evidence="1">
    <location>
        <begin position="193"/>
        <end position="233"/>
    </location>
</feature>
<organism evidence="3 4">
    <name type="scientific">Nocardioides daeguensis</name>
    <dbReference type="NCBI Taxonomy" id="908359"/>
    <lineage>
        <taxon>Bacteria</taxon>
        <taxon>Bacillati</taxon>
        <taxon>Actinomycetota</taxon>
        <taxon>Actinomycetes</taxon>
        <taxon>Propionibacteriales</taxon>
        <taxon>Nocardioidaceae</taxon>
        <taxon>Nocardioides</taxon>
    </lineage>
</organism>
<evidence type="ECO:0000313" key="4">
    <source>
        <dbReference type="Proteomes" id="UP001500301"/>
    </source>
</evidence>
<dbReference type="EMBL" id="BAABBB010000026">
    <property type="protein sequence ID" value="GAA3549409.1"/>
    <property type="molecule type" value="Genomic_DNA"/>
</dbReference>
<dbReference type="PANTHER" id="PTHR36503">
    <property type="entry name" value="BLR2520 PROTEIN"/>
    <property type="match status" value="1"/>
</dbReference>
<accession>A0ABP6WFL1</accession>